<feature type="domain" description="AB hydrolase-1" evidence="4">
    <location>
        <begin position="41"/>
        <end position="182"/>
    </location>
</feature>
<organism evidence="5 6">
    <name type="scientific">Fusarium sarcochroum</name>
    <dbReference type="NCBI Taxonomy" id="1208366"/>
    <lineage>
        <taxon>Eukaryota</taxon>
        <taxon>Fungi</taxon>
        <taxon>Dikarya</taxon>
        <taxon>Ascomycota</taxon>
        <taxon>Pezizomycotina</taxon>
        <taxon>Sordariomycetes</taxon>
        <taxon>Hypocreomycetidae</taxon>
        <taxon>Hypocreales</taxon>
        <taxon>Nectriaceae</taxon>
        <taxon>Fusarium</taxon>
        <taxon>Fusarium lateritium species complex</taxon>
    </lineage>
</organism>
<evidence type="ECO:0000313" key="6">
    <source>
        <dbReference type="Proteomes" id="UP000622797"/>
    </source>
</evidence>
<feature type="region of interest" description="Disordered" evidence="3">
    <location>
        <begin position="162"/>
        <end position="187"/>
    </location>
</feature>
<evidence type="ECO:0000313" key="5">
    <source>
        <dbReference type="EMBL" id="KAF4961969.1"/>
    </source>
</evidence>
<gene>
    <name evidence="5" type="ORF">FSARC_9924</name>
</gene>
<reference evidence="5" key="1">
    <citation type="journal article" date="2020" name="BMC Genomics">
        <title>Correction to: Identification and distribution of gene clusters required for synthesis of sphingolipid metabolism inhibitors in diverse species of the filamentous fungus Fusarium.</title>
        <authorList>
            <person name="Kim H.S."/>
            <person name="Lohmar J.M."/>
            <person name="Busman M."/>
            <person name="Brown D.W."/>
            <person name="Naumann T.A."/>
            <person name="Divon H.H."/>
            <person name="Lysoe E."/>
            <person name="Uhlig S."/>
            <person name="Proctor R.H."/>
        </authorList>
    </citation>
    <scope>NUCLEOTIDE SEQUENCE</scope>
    <source>
        <strain evidence="5">NRRL 20472</strain>
    </source>
</reference>
<dbReference type="Pfam" id="PF00561">
    <property type="entry name" value="Abhydrolase_1"/>
    <property type="match status" value="1"/>
</dbReference>
<comment type="caution">
    <text evidence="5">The sequence shown here is derived from an EMBL/GenBank/DDBJ whole genome shotgun (WGS) entry which is preliminary data.</text>
</comment>
<dbReference type="InterPro" id="IPR000639">
    <property type="entry name" value="Epox_hydrolase-like"/>
</dbReference>
<evidence type="ECO:0000256" key="2">
    <source>
        <dbReference type="ARBA" id="ARBA00038334"/>
    </source>
</evidence>
<comment type="similarity">
    <text evidence="2">Belongs to the AB hydrolase superfamily. Epoxide hydrolase family.</text>
</comment>
<protein>
    <recommendedName>
        <fullName evidence="4">AB hydrolase-1 domain-containing protein</fullName>
    </recommendedName>
</protein>
<keyword evidence="1" id="KW-0378">Hydrolase</keyword>
<name>A0A8H4X5P5_9HYPO</name>
<evidence type="ECO:0000259" key="4">
    <source>
        <dbReference type="Pfam" id="PF00561"/>
    </source>
</evidence>
<dbReference type="EMBL" id="JABEXW010000583">
    <property type="protein sequence ID" value="KAF4961969.1"/>
    <property type="molecule type" value="Genomic_DNA"/>
</dbReference>
<reference evidence="5" key="2">
    <citation type="submission" date="2020-05" db="EMBL/GenBank/DDBJ databases">
        <authorList>
            <person name="Kim H.-S."/>
            <person name="Proctor R.H."/>
            <person name="Brown D.W."/>
        </authorList>
    </citation>
    <scope>NUCLEOTIDE SEQUENCE</scope>
    <source>
        <strain evidence="5">NRRL 20472</strain>
    </source>
</reference>
<dbReference type="Proteomes" id="UP000622797">
    <property type="component" value="Unassembled WGS sequence"/>
</dbReference>
<dbReference type="InterPro" id="IPR000073">
    <property type="entry name" value="AB_hydrolase_1"/>
</dbReference>
<sequence length="334" mass="37093">MDNYHKLVPNDPNVATGTTAIRGKSYSYIIACPSATPLLTIFLLHGFPDLSFGWRYQIPYFVSLGYQVVAPDMLGCGGSARPEDLGCYTFKSIANDIKALARELVGENKIVLGGHGLGGAAVWRTAMWHPDLVLGVFSIATPFLPPPTVFLAPDDPVLTFQPRSRNAGDAMGGNSKGPQGAGKSSDYPWEGVRSCGKIETTYGVRLLFRHLAKLRQTGLISRRESLVYCRQYLPYSGPQVEGALRWFHFQTRCYNYDEERHFFLNPVQCLTPALYISGDRDESVIAGIASGMRRYFHNLICMKVPGTYWCMWESAVDVNKQVADWMATLPVDAM</sequence>
<dbReference type="SUPFAM" id="SSF53474">
    <property type="entry name" value="alpha/beta-Hydrolases"/>
    <property type="match status" value="1"/>
</dbReference>
<dbReference type="Gene3D" id="3.40.50.1820">
    <property type="entry name" value="alpha/beta hydrolase"/>
    <property type="match status" value="1"/>
</dbReference>
<evidence type="ECO:0000256" key="3">
    <source>
        <dbReference type="SAM" id="MobiDB-lite"/>
    </source>
</evidence>
<dbReference type="InterPro" id="IPR029058">
    <property type="entry name" value="AB_hydrolase_fold"/>
</dbReference>
<keyword evidence="6" id="KW-1185">Reference proteome</keyword>
<dbReference type="PRINTS" id="PR00412">
    <property type="entry name" value="EPOXHYDRLASE"/>
</dbReference>
<evidence type="ECO:0000256" key="1">
    <source>
        <dbReference type="ARBA" id="ARBA00022801"/>
    </source>
</evidence>
<dbReference type="AlphaFoldDB" id="A0A8H4X5P5"/>
<dbReference type="OrthoDB" id="408373at2759"/>
<dbReference type="GO" id="GO:0016787">
    <property type="term" value="F:hydrolase activity"/>
    <property type="evidence" value="ECO:0007669"/>
    <property type="project" value="UniProtKB-KW"/>
</dbReference>
<dbReference type="PANTHER" id="PTHR43329">
    <property type="entry name" value="EPOXIDE HYDROLASE"/>
    <property type="match status" value="1"/>
</dbReference>
<accession>A0A8H4X5P5</accession>
<proteinExistence type="inferred from homology"/>